<keyword evidence="2" id="KW-1185">Reference proteome</keyword>
<gene>
    <name evidence="1" type="ORF">BaRGS_00038627</name>
</gene>
<name>A0ABD0J5Q3_9CAEN</name>
<dbReference type="AlphaFoldDB" id="A0ABD0J5Q3"/>
<sequence length="105" mass="12265">MHQKQPVRFREGTLSNLKNSLDVENLKMMMIYRSESNFVQPYFSVNVSEIPTAWRIRGGMSNNLERENSFKDEAAGTRWYKCRICLDLKPEPYNSQSNPHSADPH</sequence>
<dbReference type="EMBL" id="JACVVK020000632">
    <property type="protein sequence ID" value="KAK7461620.1"/>
    <property type="molecule type" value="Genomic_DNA"/>
</dbReference>
<proteinExistence type="predicted"/>
<protein>
    <submittedName>
        <fullName evidence="1">Uncharacterized protein</fullName>
    </submittedName>
</protein>
<comment type="caution">
    <text evidence="1">The sequence shown here is derived from an EMBL/GenBank/DDBJ whole genome shotgun (WGS) entry which is preliminary data.</text>
</comment>
<dbReference type="Proteomes" id="UP001519460">
    <property type="component" value="Unassembled WGS sequence"/>
</dbReference>
<reference evidence="1 2" key="1">
    <citation type="journal article" date="2023" name="Sci. Data">
        <title>Genome assembly of the Korean intertidal mud-creeper Batillaria attramentaria.</title>
        <authorList>
            <person name="Patra A.K."/>
            <person name="Ho P.T."/>
            <person name="Jun S."/>
            <person name="Lee S.J."/>
            <person name="Kim Y."/>
            <person name="Won Y.J."/>
        </authorList>
    </citation>
    <scope>NUCLEOTIDE SEQUENCE [LARGE SCALE GENOMIC DNA]</scope>
    <source>
        <strain evidence="1">Wonlab-2016</strain>
    </source>
</reference>
<accession>A0ABD0J5Q3</accession>
<organism evidence="1 2">
    <name type="scientific">Batillaria attramentaria</name>
    <dbReference type="NCBI Taxonomy" id="370345"/>
    <lineage>
        <taxon>Eukaryota</taxon>
        <taxon>Metazoa</taxon>
        <taxon>Spiralia</taxon>
        <taxon>Lophotrochozoa</taxon>
        <taxon>Mollusca</taxon>
        <taxon>Gastropoda</taxon>
        <taxon>Caenogastropoda</taxon>
        <taxon>Sorbeoconcha</taxon>
        <taxon>Cerithioidea</taxon>
        <taxon>Batillariidae</taxon>
        <taxon>Batillaria</taxon>
    </lineage>
</organism>
<evidence type="ECO:0000313" key="1">
    <source>
        <dbReference type="EMBL" id="KAK7461620.1"/>
    </source>
</evidence>
<evidence type="ECO:0000313" key="2">
    <source>
        <dbReference type="Proteomes" id="UP001519460"/>
    </source>
</evidence>